<evidence type="ECO:0000256" key="2">
    <source>
        <dbReference type="ARBA" id="ARBA00022670"/>
    </source>
</evidence>
<dbReference type="SUPFAM" id="SSF54897">
    <property type="entry name" value="Protease propeptides/inhibitors"/>
    <property type="match status" value="1"/>
</dbReference>
<accession>A0ABX5FQV0</accession>
<evidence type="ECO:0000256" key="5">
    <source>
        <dbReference type="PROSITE-ProRule" id="PRU01240"/>
    </source>
</evidence>
<dbReference type="PRINTS" id="PR00723">
    <property type="entry name" value="SUBTILISIN"/>
</dbReference>
<gene>
    <name evidence="8" type="ORF">C7R92_12710</name>
</gene>
<evidence type="ECO:0000313" key="8">
    <source>
        <dbReference type="EMBL" id="PSK10564.1"/>
    </source>
</evidence>
<comment type="caution">
    <text evidence="8">The sequence shown here is derived from an EMBL/GenBank/DDBJ whole genome shotgun (WGS) entry which is preliminary data.</text>
</comment>
<dbReference type="EMBL" id="PXZO01000020">
    <property type="protein sequence ID" value="PSK10564.1"/>
    <property type="molecule type" value="Genomic_DNA"/>
</dbReference>
<keyword evidence="4 5" id="KW-0720">Serine protease</keyword>
<dbReference type="CDD" id="cd00063">
    <property type="entry name" value="FN3"/>
    <property type="match status" value="1"/>
</dbReference>
<dbReference type="SUPFAM" id="SSF52743">
    <property type="entry name" value="Subtilisin-like"/>
    <property type="match status" value="1"/>
</dbReference>
<dbReference type="InterPro" id="IPR003961">
    <property type="entry name" value="FN3_dom"/>
</dbReference>
<organism evidence="8 9">
    <name type="scientific">Brevibacillus porteri</name>
    <dbReference type="NCBI Taxonomy" id="2126350"/>
    <lineage>
        <taxon>Bacteria</taxon>
        <taxon>Bacillati</taxon>
        <taxon>Bacillota</taxon>
        <taxon>Bacilli</taxon>
        <taxon>Bacillales</taxon>
        <taxon>Paenibacillaceae</taxon>
        <taxon>Brevibacillus</taxon>
    </lineage>
</organism>
<dbReference type="InterPro" id="IPR000209">
    <property type="entry name" value="Peptidase_S8/S53_dom"/>
</dbReference>
<dbReference type="GeneID" id="95750968"/>
<name>A0ABX5FQV0_9BACL</name>
<dbReference type="PANTHER" id="PTHR43806:SF11">
    <property type="entry name" value="CEREVISIN-RELATED"/>
    <property type="match status" value="1"/>
</dbReference>
<dbReference type="PROSITE" id="PS51892">
    <property type="entry name" value="SUBTILASE"/>
    <property type="match status" value="1"/>
</dbReference>
<dbReference type="InterPro" id="IPR050131">
    <property type="entry name" value="Peptidase_S8_subtilisin-like"/>
</dbReference>
<evidence type="ECO:0000256" key="6">
    <source>
        <dbReference type="RuleBase" id="RU003355"/>
    </source>
</evidence>
<dbReference type="Gene3D" id="2.60.40.10">
    <property type="entry name" value="Immunoglobulins"/>
    <property type="match status" value="1"/>
</dbReference>
<dbReference type="Pfam" id="PF00082">
    <property type="entry name" value="Peptidase_S8"/>
    <property type="match status" value="1"/>
</dbReference>
<dbReference type="InterPro" id="IPR013783">
    <property type="entry name" value="Ig-like_fold"/>
</dbReference>
<evidence type="ECO:0000313" key="9">
    <source>
        <dbReference type="Proteomes" id="UP000241645"/>
    </source>
</evidence>
<dbReference type="InterPro" id="IPR037045">
    <property type="entry name" value="S8pro/Inhibitor_I9_sf"/>
</dbReference>
<dbReference type="RefSeq" id="WP_106834492.1">
    <property type="nucleotide sequence ID" value="NZ_JARMEW010000031.1"/>
</dbReference>
<keyword evidence="2 5" id="KW-0645">Protease</keyword>
<dbReference type="Gene3D" id="3.40.50.200">
    <property type="entry name" value="Peptidase S8/S53 domain"/>
    <property type="match status" value="1"/>
</dbReference>
<sequence>MSKKELRNRDCSKKIAQRYIVNFIDGVSEKEQDKIIKQFGGKVLKKFRTPAFDRFAVVHIDDEQVEQLLAHNLVESIDQDTEAESPSSTEVETWAHATAQAFNFWNAGYTGAGVKVAIIDTGVTPHPDLPTPLSTWNVVTDSTDATDVSPDNHGHGTCSAGVIAARNNGSYVKGIAYDSDIHVINCYYQKEGDTQDAYTNLSYTAEALQYAATLDVDVVLCNVQLSSGGTSLQAACDALEAKGIPILAAAGNYPDKNGDVTKDTVRYPGHYDKVVAAGAVEIYSDAPYLTRANYSGTGPYLDIASFTGLVTTSKSGGYNYHYSGTSCATPFATGVMALLKQAYPNYTAKQLRDKLYEGATPYGTTNEYGVGLIGLPASLLPSNTLEYPVLTASTTEDFSDSNFNFNLSGDFVIGTDSGRTVLRTPAYSNTGTGISRFTFQVPANAVNPQISITHRSDCRATDNMLVTVNGRPLTYASRIKSNYETDTLPLQPSGKYLVELRWDKYESYSLGLNAVFIDSISVNFTTSGSGGGTLGDSFTNPIVVSGTTASGTLQDTKDLYFKYTASSTGSYNFTTSASFDSYMQLLDSSQNILAQDDDSAGSSQPKITYNLSAGQVVYLKVYGYNHGAGKYGPITLNITAPSVGSVPSTASVSIGSPSTSSLTLNMSATGATSFNVYRSASPSGTYSLVASGVTSPYTNTGLSSNTTYYYKVAGVNSYGTGPQSSYATGTTNSSGGVTPITIVEDFSDGSFDPRLNLSLGGWEYDSSVGSISAIVADSTGSKSVTLNVDIPSGTTSRTLKLDHKGMLFGGSSGVYHTQVFVNGILKHTFTESDVQWRTQTINLGTGNQAIEIRASSTSSTWVTGIDNIVVSWR</sequence>
<reference evidence="8 9" key="1">
    <citation type="submission" date="2018-03" db="EMBL/GenBank/DDBJ databases">
        <title>Brevisbacillus phylogenomics.</title>
        <authorList>
            <person name="Dunlap C."/>
        </authorList>
    </citation>
    <scope>NUCLEOTIDE SEQUENCE [LARGE SCALE GENOMIC DNA]</scope>
    <source>
        <strain evidence="8 9">NRRL B-41110</strain>
    </source>
</reference>
<dbReference type="InterPro" id="IPR036116">
    <property type="entry name" value="FN3_sf"/>
</dbReference>
<dbReference type="Gene3D" id="3.30.70.80">
    <property type="entry name" value="Peptidase S8 propeptide/proteinase inhibitor I9"/>
    <property type="match status" value="1"/>
</dbReference>
<dbReference type="PROSITE" id="PS00138">
    <property type="entry name" value="SUBTILASE_SER"/>
    <property type="match status" value="1"/>
</dbReference>
<comment type="similarity">
    <text evidence="1 5 6">Belongs to the peptidase S8 family.</text>
</comment>
<dbReference type="Proteomes" id="UP000241645">
    <property type="component" value="Unassembled WGS sequence"/>
</dbReference>
<evidence type="ECO:0000256" key="3">
    <source>
        <dbReference type="ARBA" id="ARBA00022801"/>
    </source>
</evidence>
<feature type="active site" description="Charge relay system" evidence="5">
    <location>
        <position position="155"/>
    </location>
</feature>
<feature type="active site" description="Charge relay system" evidence="5">
    <location>
        <position position="120"/>
    </location>
</feature>
<dbReference type="InterPro" id="IPR023828">
    <property type="entry name" value="Peptidase_S8_Ser-AS"/>
</dbReference>
<dbReference type="InterPro" id="IPR015500">
    <property type="entry name" value="Peptidase_S8_subtilisin-rel"/>
</dbReference>
<dbReference type="PROSITE" id="PS00136">
    <property type="entry name" value="SUBTILASE_ASP"/>
    <property type="match status" value="1"/>
</dbReference>
<keyword evidence="3 5" id="KW-0378">Hydrolase</keyword>
<dbReference type="InterPro" id="IPR036852">
    <property type="entry name" value="Peptidase_S8/S53_dom_sf"/>
</dbReference>
<evidence type="ECO:0000256" key="4">
    <source>
        <dbReference type="ARBA" id="ARBA00022825"/>
    </source>
</evidence>
<feature type="active site" description="Charge relay system" evidence="5">
    <location>
        <position position="326"/>
    </location>
</feature>
<dbReference type="Gene3D" id="2.60.120.380">
    <property type="match status" value="1"/>
</dbReference>
<dbReference type="SUPFAM" id="SSF49265">
    <property type="entry name" value="Fibronectin type III"/>
    <property type="match status" value="1"/>
</dbReference>
<dbReference type="PANTHER" id="PTHR43806">
    <property type="entry name" value="PEPTIDASE S8"/>
    <property type="match status" value="1"/>
</dbReference>
<feature type="domain" description="Fibronectin type-III" evidence="7">
    <location>
        <begin position="632"/>
        <end position="734"/>
    </location>
</feature>
<protein>
    <recommendedName>
        <fullName evidence="7">Fibronectin type-III domain-containing protein</fullName>
    </recommendedName>
</protein>
<evidence type="ECO:0000256" key="1">
    <source>
        <dbReference type="ARBA" id="ARBA00011073"/>
    </source>
</evidence>
<dbReference type="InterPro" id="IPR023827">
    <property type="entry name" value="Peptidase_S8_Asp-AS"/>
</dbReference>
<proteinExistence type="inferred from homology"/>
<dbReference type="PROSITE" id="PS50853">
    <property type="entry name" value="FN3"/>
    <property type="match status" value="1"/>
</dbReference>
<keyword evidence="9" id="KW-1185">Reference proteome</keyword>
<evidence type="ECO:0000259" key="7">
    <source>
        <dbReference type="PROSITE" id="PS50853"/>
    </source>
</evidence>